<evidence type="ECO:0000259" key="2">
    <source>
        <dbReference type="Pfam" id="PF02298"/>
    </source>
</evidence>
<dbReference type="GO" id="GO:0009055">
    <property type="term" value="F:electron transfer activity"/>
    <property type="evidence" value="ECO:0007669"/>
    <property type="project" value="InterPro"/>
</dbReference>
<feature type="chain" id="PRO_5005186826" description="Phytocyanin domain-containing protein" evidence="1">
    <location>
        <begin position="21"/>
        <end position="187"/>
    </location>
</feature>
<accession>A0A0G4E864</accession>
<dbReference type="Gene3D" id="2.60.40.420">
    <property type="entry name" value="Cupredoxins - blue copper proteins"/>
    <property type="match status" value="1"/>
</dbReference>
<dbReference type="STRING" id="1169540.A0A0G4E864"/>
<gene>
    <name evidence="3" type="ORF">Vbra_10845</name>
</gene>
<dbReference type="SUPFAM" id="SSF49503">
    <property type="entry name" value="Cupredoxins"/>
    <property type="match status" value="1"/>
</dbReference>
<dbReference type="VEuPathDB" id="CryptoDB:Vbra_10845"/>
<dbReference type="AlphaFoldDB" id="A0A0G4E864"/>
<name>A0A0G4E864_VITBC</name>
<proteinExistence type="predicted"/>
<keyword evidence="1" id="KW-0732">Signal</keyword>
<evidence type="ECO:0000256" key="1">
    <source>
        <dbReference type="SAM" id="SignalP"/>
    </source>
</evidence>
<dbReference type="InterPro" id="IPR008972">
    <property type="entry name" value="Cupredoxin"/>
</dbReference>
<keyword evidence="4" id="KW-1185">Reference proteome</keyword>
<sequence length="187" mass="20220">MSGMMLLVVLVFALISLAVAQPNIIDVVTQDGHKLWIIPPEGQVYDDMAIALGQSLRFVYDPLHDVKLASDEEAYESCDKSKMTYIGDHDAGLPGFVWTPEEVGTYYIVCGEDDHCERKQKFILTVTEGPLVTTAAPEADGVIGEGGEESVDMEVTDGEEETTSGARGNAMHIAVWGGIAALLVWAM</sequence>
<dbReference type="Proteomes" id="UP000041254">
    <property type="component" value="Unassembled WGS sequence"/>
</dbReference>
<evidence type="ECO:0000313" key="4">
    <source>
        <dbReference type="Proteomes" id="UP000041254"/>
    </source>
</evidence>
<protein>
    <recommendedName>
        <fullName evidence="2">Phytocyanin domain-containing protein</fullName>
    </recommendedName>
</protein>
<dbReference type="OrthoDB" id="2015260at2759"/>
<evidence type="ECO:0000313" key="3">
    <source>
        <dbReference type="EMBL" id="CEL91693.1"/>
    </source>
</evidence>
<dbReference type="EMBL" id="CDMY01000013">
    <property type="protein sequence ID" value="CEL91693.1"/>
    <property type="molecule type" value="Genomic_DNA"/>
</dbReference>
<reference evidence="3 4" key="1">
    <citation type="submission" date="2014-11" db="EMBL/GenBank/DDBJ databases">
        <authorList>
            <person name="Zhu J."/>
            <person name="Qi W."/>
            <person name="Song R."/>
        </authorList>
    </citation>
    <scope>NUCLEOTIDE SEQUENCE [LARGE SCALE GENOMIC DNA]</scope>
</reference>
<feature type="domain" description="Phytocyanin" evidence="2">
    <location>
        <begin position="51"/>
        <end position="118"/>
    </location>
</feature>
<organism evidence="3 4">
    <name type="scientific">Vitrella brassicaformis (strain CCMP3155)</name>
    <dbReference type="NCBI Taxonomy" id="1169540"/>
    <lineage>
        <taxon>Eukaryota</taxon>
        <taxon>Sar</taxon>
        <taxon>Alveolata</taxon>
        <taxon>Colpodellida</taxon>
        <taxon>Vitrellaceae</taxon>
        <taxon>Vitrella</taxon>
    </lineage>
</organism>
<dbReference type="Pfam" id="PF02298">
    <property type="entry name" value="Cu_bind_like"/>
    <property type="match status" value="1"/>
</dbReference>
<feature type="signal peptide" evidence="1">
    <location>
        <begin position="1"/>
        <end position="20"/>
    </location>
</feature>
<dbReference type="InParanoid" id="A0A0G4E864"/>
<dbReference type="InterPro" id="IPR003245">
    <property type="entry name" value="Phytocyanin_dom"/>
</dbReference>